<evidence type="ECO:0000313" key="2">
    <source>
        <dbReference type="Proteomes" id="UP000295380"/>
    </source>
</evidence>
<comment type="caution">
    <text evidence="1">The sequence shown here is derived from an EMBL/GenBank/DDBJ whole genome shotgun (WGS) entry which is preliminary data.</text>
</comment>
<reference evidence="1 2" key="1">
    <citation type="submission" date="2019-03" db="EMBL/GenBank/DDBJ databases">
        <title>Genomic Encyclopedia of Type Strains, Phase IV (KMG-IV): sequencing the most valuable type-strain genomes for metagenomic binning, comparative biology and taxonomic classification.</title>
        <authorList>
            <person name="Goeker M."/>
        </authorList>
    </citation>
    <scope>NUCLEOTIDE SEQUENCE [LARGE SCALE GENOMIC DNA]</scope>
    <source>
        <strain evidence="1 2">DSM 6770</strain>
    </source>
</reference>
<evidence type="ECO:0000313" key="1">
    <source>
        <dbReference type="EMBL" id="TDU25144.1"/>
    </source>
</evidence>
<accession>A0A4R7NVD3</accession>
<organism evidence="1 2">
    <name type="scientific">Chromohalobacter marismortui</name>
    <dbReference type="NCBI Taxonomy" id="42055"/>
    <lineage>
        <taxon>Bacteria</taxon>
        <taxon>Pseudomonadati</taxon>
        <taxon>Pseudomonadota</taxon>
        <taxon>Gammaproteobacteria</taxon>
        <taxon>Oceanospirillales</taxon>
        <taxon>Halomonadaceae</taxon>
        <taxon>Chromohalobacter</taxon>
    </lineage>
</organism>
<protein>
    <submittedName>
        <fullName evidence="1">Uncharacterized protein</fullName>
    </submittedName>
</protein>
<dbReference type="Proteomes" id="UP000295380">
    <property type="component" value="Unassembled WGS sequence"/>
</dbReference>
<dbReference type="OrthoDB" id="7055798at2"/>
<dbReference type="RefSeq" id="WP_133694172.1">
    <property type="nucleotide sequence ID" value="NZ_SOBR01000001.1"/>
</dbReference>
<dbReference type="AlphaFoldDB" id="A0A4R7NVD3"/>
<name>A0A4R7NVD3_9GAMM</name>
<gene>
    <name evidence="1" type="ORF">C8E00_101536</name>
</gene>
<proteinExistence type="predicted"/>
<dbReference type="EMBL" id="SOBR01000001">
    <property type="protein sequence ID" value="TDU25144.1"/>
    <property type="molecule type" value="Genomic_DNA"/>
</dbReference>
<sequence length="529" mass="60317">MKRQPSNFIRSMLLRVKLKVIKSIVYYFPNLSKAIAYHEQSTINHIEIVHHALSFSCDPIATLNFLSETSLYSEAVLWAGFIKASENNHSFFNCLYEGRGHITDRELRLKVEIKGLLSKGSVSTSEVKNVIINHKKLIIRPGKSNYLIYMVSALIANKAPVENVDSFLLEINFRHSELTDSLKVKLLRRAQQEGEKEIYKQWEKKLLPSLPGPARLKVLLMNSTINNDKEYDFLFFEKSFSSLPFKVSEVYRKEISPLYEKIAKCDNFLDARFDLKKRAIFQKTVIDTVASGRSLSYIRLGDGECYGFSDNINVDEQGVIRQEKHWWGEQLDHSLRQKIKLQFIKSIESADIIGVPTVLRLIKDFNISKRDEYPVNSLISRIFCVMKASSLYLNKKKIVEDQSNLFLFDPEFIDRLFSVADKVCVVSGIKSKLIEAWAPEPSKLQCVEIPTHRLLRDESVGSQTQGLLPYVYEKYMESIRTHAGEKVVFLVSGGFIGKIFIAEAASHGAVALDIGQTLVSLVDGKRVSE</sequence>
<keyword evidence="2" id="KW-1185">Reference proteome</keyword>